<protein>
    <recommendedName>
        <fullName evidence="9">UPF3 domain-containing protein</fullName>
    </recommendedName>
</protein>
<dbReference type="GO" id="GO:0005737">
    <property type="term" value="C:cytoplasm"/>
    <property type="evidence" value="ECO:0007669"/>
    <property type="project" value="UniProtKB-SubCell"/>
</dbReference>
<reference evidence="10 11" key="1">
    <citation type="submission" date="2016-07" db="EMBL/GenBank/DDBJ databases">
        <title>Disparate Historic Effective Population Sizes Predicted by Modern Levels of Genome Diversity for the Scaled Quail (Callipepla squamata) and the Northern Bobwhite (Colinus virginianus): Inferences from First and Second Generation Draft Genome Assemblies for Sympatric New World Quail.</title>
        <authorList>
            <person name="Oldeschulte D.L."/>
            <person name="Halley Y.A."/>
            <person name="Bhattarai E.K."/>
            <person name="Brashear W.A."/>
            <person name="Hill J."/>
            <person name="Metz R.P."/>
            <person name="Johnson C.D."/>
            <person name="Rollins D."/>
            <person name="Peterson M.J."/>
            <person name="Bickhart D.M."/>
            <person name="Decker J.E."/>
            <person name="Seabury C.M."/>
        </authorList>
    </citation>
    <scope>NUCLEOTIDE SEQUENCE [LARGE SCALE GENOMIC DNA]</scope>
    <source>
        <strain evidence="10 11">Texas</strain>
        <tissue evidence="10">Leg muscle</tissue>
    </source>
</reference>
<name>A0A226MP50_CALSU</name>
<dbReference type="FunFam" id="3.30.70.330:FF:000067">
    <property type="entry name" value="regulator of nonsense transcripts 3A isoform X2"/>
    <property type="match status" value="1"/>
</dbReference>
<keyword evidence="7" id="KW-0539">Nucleus</keyword>
<gene>
    <name evidence="10" type="ORF">ASZ78_015149</name>
</gene>
<sequence>MRSEREPVLGLGLGLGLARGGGRDKRPMEVVIRRLPPCLTKEQLEEQLHPLPAHDYFEFCTADPSLYPHLYSRAYINFRNPEDILLFRDRFDGYVFIDNKGLEYPAVVEFAPFQKISKKKLKKKDAKAGSIEDARRTTPLLEYIKNRKLEKQRIREEKREERRRRELEKKRLREEEKRKRREEERRKRKEAEKHKKISEKEIRIKLLKKPEKGDELASEKHKDKDEEADTEENKWDRSPGPGSIRSKSLEGSLRELKEKSQNDSDREQRDLERRFREKEPERQRYRLDDGRKHRAHYEFDKFVRRSEDELKWGKGYNQDRGKKGNHNYSFTVEAVDKLGKEDKCDDMASKKERIRNKDRPAMQLYQPGARIRTHTGSASKAYDCSGKSSEEALDKKYEVDNSAGGGSEKSEEAE</sequence>
<evidence type="ECO:0000313" key="11">
    <source>
        <dbReference type="Proteomes" id="UP000198323"/>
    </source>
</evidence>
<comment type="caution">
    <text evidence="10">The sequence shown here is derived from an EMBL/GenBank/DDBJ whole genome shotgun (WGS) entry which is preliminary data.</text>
</comment>
<keyword evidence="4" id="KW-0963">Cytoplasm</keyword>
<organism evidence="10 11">
    <name type="scientific">Callipepla squamata</name>
    <name type="common">Scaled quail</name>
    <dbReference type="NCBI Taxonomy" id="9009"/>
    <lineage>
        <taxon>Eukaryota</taxon>
        <taxon>Metazoa</taxon>
        <taxon>Chordata</taxon>
        <taxon>Craniata</taxon>
        <taxon>Vertebrata</taxon>
        <taxon>Euteleostomi</taxon>
        <taxon>Archelosauria</taxon>
        <taxon>Archosauria</taxon>
        <taxon>Dinosauria</taxon>
        <taxon>Saurischia</taxon>
        <taxon>Theropoda</taxon>
        <taxon>Coelurosauria</taxon>
        <taxon>Aves</taxon>
        <taxon>Neognathae</taxon>
        <taxon>Galloanserae</taxon>
        <taxon>Galliformes</taxon>
        <taxon>Odontophoridae</taxon>
        <taxon>Callipepla</taxon>
    </lineage>
</organism>
<feature type="region of interest" description="Disordered" evidence="8">
    <location>
        <begin position="346"/>
        <end position="414"/>
    </location>
</feature>
<dbReference type="InterPro" id="IPR039722">
    <property type="entry name" value="Upf3"/>
</dbReference>
<comment type="subcellular location">
    <subcellularLocation>
        <location evidence="2">Cytoplasm</location>
    </subcellularLocation>
    <subcellularLocation>
        <location evidence="1">Nucleus</location>
    </subcellularLocation>
</comment>
<keyword evidence="5" id="KW-0694">RNA-binding</keyword>
<evidence type="ECO:0000256" key="7">
    <source>
        <dbReference type="ARBA" id="ARBA00023242"/>
    </source>
</evidence>
<feature type="compositionally biased region" description="Basic and acidic residues" evidence="8">
    <location>
        <begin position="346"/>
        <end position="360"/>
    </location>
</feature>
<dbReference type="CDD" id="cd12727">
    <property type="entry name" value="RRM_like_Smg4_UPF3A"/>
    <property type="match status" value="1"/>
</dbReference>
<feature type="region of interest" description="Disordered" evidence="8">
    <location>
        <begin position="173"/>
        <end position="291"/>
    </location>
</feature>
<evidence type="ECO:0000256" key="5">
    <source>
        <dbReference type="ARBA" id="ARBA00022884"/>
    </source>
</evidence>
<dbReference type="Proteomes" id="UP000198323">
    <property type="component" value="Unassembled WGS sequence"/>
</dbReference>
<dbReference type="GO" id="GO:0045727">
    <property type="term" value="P:positive regulation of translation"/>
    <property type="evidence" value="ECO:0007669"/>
    <property type="project" value="TreeGrafter"/>
</dbReference>
<dbReference type="EMBL" id="MCFN01000580">
    <property type="protein sequence ID" value="OXB57052.1"/>
    <property type="molecule type" value="Genomic_DNA"/>
</dbReference>
<proteinExistence type="inferred from homology"/>
<dbReference type="SUPFAM" id="SSF54928">
    <property type="entry name" value="RNA-binding domain, RBD"/>
    <property type="match status" value="1"/>
</dbReference>
<feature type="compositionally biased region" description="Basic and acidic residues" evidence="8">
    <location>
        <begin position="252"/>
        <end position="291"/>
    </location>
</feature>
<evidence type="ECO:0000256" key="6">
    <source>
        <dbReference type="ARBA" id="ARBA00023161"/>
    </source>
</evidence>
<dbReference type="GO" id="GO:0003723">
    <property type="term" value="F:RNA binding"/>
    <property type="evidence" value="ECO:0007669"/>
    <property type="project" value="UniProtKB-KW"/>
</dbReference>
<dbReference type="OrthoDB" id="18087at2759"/>
<feature type="domain" description="UPF3" evidence="9">
    <location>
        <begin position="28"/>
        <end position="182"/>
    </location>
</feature>
<evidence type="ECO:0000256" key="2">
    <source>
        <dbReference type="ARBA" id="ARBA00004496"/>
    </source>
</evidence>
<dbReference type="InterPro" id="IPR005120">
    <property type="entry name" value="UPF3_dom"/>
</dbReference>
<dbReference type="GO" id="GO:0032991">
    <property type="term" value="C:protein-containing complex"/>
    <property type="evidence" value="ECO:0007669"/>
    <property type="project" value="UniProtKB-ARBA"/>
</dbReference>
<comment type="similarity">
    <text evidence="3">Belongs to the RENT3 family.</text>
</comment>
<dbReference type="GO" id="GO:0000184">
    <property type="term" value="P:nuclear-transcribed mRNA catabolic process, nonsense-mediated decay"/>
    <property type="evidence" value="ECO:0007669"/>
    <property type="project" value="UniProtKB-KW"/>
</dbReference>
<feature type="compositionally biased region" description="Basic and acidic residues" evidence="8">
    <location>
        <begin position="388"/>
        <end position="399"/>
    </location>
</feature>
<dbReference type="AlphaFoldDB" id="A0A226MP50"/>
<evidence type="ECO:0000256" key="1">
    <source>
        <dbReference type="ARBA" id="ARBA00004123"/>
    </source>
</evidence>
<keyword evidence="11" id="KW-1185">Reference proteome</keyword>
<keyword evidence="6" id="KW-0866">Nonsense-mediated mRNA decay</keyword>
<evidence type="ECO:0000256" key="3">
    <source>
        <dbReference type="ARBA" id="ARBA00005991"/>
    </source>
</evidence>
<dbReference type="PANTHER" id="PTHR13112:SF2">
    <property type="entry name" value="REGULATOR OF NONSENSE TRANSCRIPTS 3A"/>
    <property type="match status" value="1"/>
</dbReference>
<dbReference type="STRING" id="9009.A0A226MP50"/>
<accession>A0A226MP50</accession>
<evidence type="ECO:0000256" key="8">
    <source>
        <dbReference type="SAM" id="MobiDB-lite"/>
    </source>
</evidence>
<dbReference type="GO" id="GO:0005730">
    <property type="term" value="C:nucleolus"/>
    <property type="evidence" value="ECO:0007669"/>
    <property type="project" value="TreeGrafter"/>
</dbReference>
<evidence type="ECO:0000313" key="10">
    <source>
        <dbReference type="EMBL" id="OXB57052.1"/>
    </source>
</evidence>
<dbReference type="InterPro" id="IPR035979">
    <property type="entry name" value="RBD_domain_sf"/>
</dbReference>
<dbReference type="InterPro" id="IPR012677">
    <property type="entry name" value="Nucleotide-bd_a/b_plait_sf"/>
</dbReference>
<dbReference type="GO" id="GO:0042162">
    <property type="term" value="F:telomeric DNA binding"/>
    <property type="evidence" value="ECO:0007669"/>
    <property type="project" value="TreeGrafter"/>
</dbReference>
<dbReference type="PANTHER" id="PTHR13112">
    <property type="entry name" value="UPF3 REGULATOR OF NONSENSE TRANSCRIPTS-LIKE PROTEIN"/>
    <property type="match status" value="1"/>
</dbReference>
<dbReference type="Pfam" id="PF03467">
    <property type="entry name" value="Smg4_UPF3"/>
    <property type="match status" value="1"/>
</dbReference>
<evidence type="ECO:0000259" key="9">
    <source>
        <dbReference type="Pfam" id="PF03467"/>
    </source>
</evidence>
<dbReference type="Gene3D" id="3.30.70.330">
    <property type="match status" value="1"/>
</dbReference>
<evidence type="ECO:0000256" key="4">
    <source>
        <dbReference type="ARBA" id="ARBA00022490"/>
    </source>
</evidence>
<feature type="compositionally biased region" description="Basic and acidic residues" evidence="8">
    <location>
        <begin position="173"/>
        <end position="237"/>
    </location>
</feature>